<comment type="caution">
    <text evidence="1">The sequence shown here is derived from an EMBL/GenBank/DDBJ whole genome shotgun (WGS) entry which is preliminary data.</text>
</comment>
<name>A0ABQ4WV20_9ASTR</name>
<dbReference type="Proteomes" id="UP001151760">
    <property type="component" value="Unassembled WGS sequence"/>
</dbReference>
<proteinExistence type="predicted"/>
<organism evidence="1 2">
    <name type="scientific">Tanacetum coccineum</name>
    <dbReference type="NCBI Taxonomy" id="301880"/>
    <lineage>
        <taxon>Eukaryota</taxon>
        <taxon>Viridiplantae</taxon>
        <taxon>Streptophyta</taxon>
        <taxon>Embryophyta</taxon>
        <taxon>Tracheophyta</taxon>
        <taxon>Spermatophyta</taxon>
        <taxon>Magnoliopsida</taxon>
        <taxon>eudicotyledons</taxon>
        <taxon>Gunneridae</taxon>
        <taxon>Pentapetalae</taxon>
        <taxon>asterids</taxon>
        <taxon>campanulids</taxon>
        <taxon>Asterales</taxon>
        <taxon>Asteraceae</taxon>
        <taxon>Asteroideae</taxon>
        <taxon>Anthemideae</taxon>
        <taxon>Anthemidinae</taxon>
        <taxon>Tanacetum</taxon>
    </lineage>
</organism>
<accession>A0ABQ4WV20</accession>
<reference evidence="1" key="2">
    <citation type="submission" date="2022-01" db="EMBL/GenBank/DDBJ databases">
        <authorList>
            <person name="Yamashiro T."/>
            <person name="Shiraishi A."/>
            <person name="Satake H."/>
            <person name="Nakayama K."/>
        </authorList>
    </citation>
    <scope>NUCLEOTIDE SEQUENCE</scope>
</reference>
<sequence length="116" mass="13390">MWRSPNLMEDKEGKAVNPSHYRGVGVLKSCGWRSQLTGPMALDSMKIPDGAVGWKQKRYALCCKQAEINNILRCQAYRTSRLHFIKDMLREWGVIEDFTCSILNINCEHLLKLYGR</sequence>
<dbReference type="EMBL" id="BQNB010008951">
    <property type="protein sequence ID" value="GJS56655.1"/>
    <property type="molecule type" value="Genomic_DNA"/>
</dbReference>
<keyword evidence="2" id="KW-1185">Reference proteome</keyword>
<evidence type="ECO:0000313" key="1">
    <source>
        <dbReference type="EMBL" id="GJS56655.1"/>
    </source>
</evidence>
<reference evidence="1" key="1">
    <citation type="journal article" date="2022" name="Int. J. Mol. Sci.">
        <title>Draft Genome of Tanacetum Coccineum: Genomic Comparison of Closely Related Tanacetum-Family Plants.</title>
        <authorList>
            <person name="Yamashiro T."/>
            <person name="Shiraishi A."/>
            <person name="Nakayama K."/>
            <person name="Satake H."/>
        </authorList>
    </citation>
    <scope>NUCLEOTIDE SEQUENCE</scope>
</reference>
<gene>
    <name evidence="1" type="ORF">Tco_0651439</name>
</gene>
<evidence type="ECO:0000313" key="2">
    <source>
        <dbReference type="Proteomes" id="UP001151760"/>
    </source>
</evidence>
<protein>
    <submittedName>
        <fullName evidence="1">Uncharacterized protein</fullName>
    </submittedName>
</protein>